<dbReference type="PANTHER" id="PTHR46509:SF1">
    <property type="entry name" value="PHOSPHOADENOSINE PHOSPHOSULFATE REDUCTASE"/>
    <property type="match status" value="1"/>
</dbReference>
<dbReference type="Gene3D" id="3.40.50.620">
    <property type="entry name" value="HUPs"/>
    <property type="match status" value="1"/>
</dbReference>
<evidence type="ECO:0000313" key="8">
    <source>
        <dbReference type="Proteomes" id="UP001596072"/>
    </source>
</evidence>
<dbReference type="NCBIfam" id="NF002537">
    <property type="entry name" value="PRK02090.1"/>
    <property type="match status" value="1"/>
</dbReference>
<comment type="similarity">
    <text evidence="1 4">Belongs to the PAPS reductase family. CysH subfamily.</text>
</comment>
<organism evidence="7 8">
    <name type="scientific">Nocardioides vastitatis</name>
    <dbReference type="NCBI Taxonomy" id="2568655"/>
    <lineage>
        <taxon>Bacteria</taxon>
        <taxon>Bacillati</taxon>
        <taxon>Actinomycetota</taxon>
        <taxon>Actinomycetes</taxon>
        <taxon>Propionibacteriales</taxon>
        <taxon>Nocardioidaceae</taxon>
        <taxon>Nocardioides</taxon>
    </lineage>
</organism>
<protein>
    <recommendedName>
        <fullName evidence="4">Adenosine 5'-phosphosulfate reductase</fullName>
        <shortName evidence="4">APS reductase</shortName>
        <ecNumber evidence="4">1.8.4.10</ecNumber>
    </recommendedName>
    <alternativeName>
        <fullName evidence="4">5'-adenylylsulfate reductase</fullName>
    </alternativeName>
    <alternativeName>
        <fullName evidence="4">Thioredoxin-dependent 5'-adenylylsulfate reductase</fullName>
    </alternativeName>
</protein>
<feature type="binding site" evidence="4">
    <location>
        <position position="136"/>
    </location>
    <ligand>
        <name>[4Fe-4S] cluster</name>
        <dbReference type="ChEBI" id="CHEBI:49883"/>
    </ligand>
</feature>
<evidence type="ECO:0000313" key="7">
    <source>
        <dbReference type="EMBL" id="MFC5730190.1"/>
    </source>
</evidence>
<evidence type="ECO:0000256" key="4">
    <source>
        <dbReference type="HAMAP-Rule" id="MF_00063"/>
    </source>
</evidence>
<dbReference type="GO" id="GO:0004604">
    <property type="term" value="F:phosphoadenylyl-sulfate reductase (thioredoxin) activity"/>
    <property type="evidence" value="ECO:0007669"/>
    <property type="project" value="UniProtKB-EC"/>
</dbReference>
<evidence type="ECO:0000256" key="1">
    <source>
        <dbReference type="ARBA" id="ARBA00009732"/>
    </source>
</evidence>
<dbReference type="PIRSF" id="PIRSF000857">
    <property type="entry name" value="PAPS_reductase"/>
    <property type="match status" value="1"/>
</dbReference>
<evidence type="ECO:0000256" key="5">
    <source>
        <dbReference type="SAM" id="MobiDB-lite"/>
    </source>
</evidence>
<feature type="region of interest" description="Disordered" evidence="5">
    <location>
        <begin position="1"/>
        <end position="23"/>
    </location>
</feature>
<feature type="binding site" evidence="4">
    <location>
        <position position="221"/>
    </location>
    <ligand>
        <name>[4Fe-4S] cluster</name>
        <dbReference type="ChEBI" id="CHEBI:49883"/>
    </ligand>
</feature>
<evidence type="ECO:0000256" key="3">
    <source>
        <dbReference type="ARBA" id="ARBA00024327"/>
    </source>
</evidence>
<feature type="binding site" evidence="4">
    <location>
        <position position="218"/>
    </location>
    <ligand>
        <name>[4Fe-4S] cluster</name>
        <dbReference type="ChEBI" id="CHEBI:49883"/>
    </ligand>
</feature>
<keyword evidence="4" id="KW-0963">Cytoplasm</keyword>
<comment type="catalytic activity">
    <reaction evidence="4">
        <text>[thioredoxin]-disulfide + sulfite + AMP + 2 H(+) = adenosine 5'-phosphosulfate + [thioredoxin]-dithiol</text>
        <dbReference type="Rhea" id="RHEA:21976"/>
        <dbReference type="Rhea" id="RHEA-COMP:10698"/>
        <dbReference type="Rhea" id="RHEA-COMP:10700"/>
        <dbReference type="ChEBI" id="CHEBI:15378"/>
        <dbReference type="ChEBI" id="CHEBI:17359"/>
        <dbReference type="ChEBI" id="CHEBI:29950"/>
        <dbReference type="ChEBI" id="CHEBI:50058"/>
        <dbReference type="ChEBI" id="CHEBI:58243"/>
        <dbReference type="ChEBI" id="CHEBI:456215"/>
        <dbReference type="EC" id="1.8.4.10"/>
    </reaction>
</comment>
<feature type="domain" description="Phosphoadenosine phosphosulphate reductase" evidence="6">
    <location>
        <begin position="61"/>
        <end position="223"/>
    </location>
</feature>
<dbReference type="RefSeq" id="WP_136431638.1">
    <property type="nucleotide sequence ID" value="NZ_JBHSNS010000007.1"/>
</dbReference>
<evidence type="ECO:0000256" key="2">
    <source>
        <dbReference type="ARBA" id="ARBA00023002"/>
    </source>
</evidence>
<keyword evidence="4" id="KW-0479">Metal-binding</keyword>
<dbReference type="CDD" id="cd23945">
    <property type="entry name" value="PAPS_reductase"/>
    <property type="match status" value="1"/>
</dbReference>
<keyword evidence="4" id="KW-0408">Iron</keyword>
<dbReference type="Pfam" id="PF01507">
    <property type="entry name" value="PAPS_reduct"/>
    <property type="match status" value="1"/>
</dbReference>
<comment type="subcellular location">
    <subcellularLocation>
        <location evidence="4">Cytoplasm</location>
    </subcellularLocation>
</comment>
<accession>A0ABW0ZGR1</accession>
<feature type="active site" description="Nucleophile; cysteine thiosulfonate intermediate" evidence="4">
    <location>
        <position position="244"/>
    </location>
</feature>
<keyword evidence="4" id="KW-0411">Iron-sulfur</keyword>
<dbReference type="NCBIfam" id="TIGR00434">
    <property type="entry name" value="cysH"/>
    <property type="match status" value="1"/>
</dbReference>
<dbReference type="PANTHER" id="PTHR46509">
    <property type="entry name" value="PHOSPHOADENOSINE PHOSPHOSULFATE REDUCTASE"/>
    <property type="match status" value="1"/>
</dbReference>
<dbReference type="Proteomes" id="UP001596072">
    <property type="component" value="Unassembled WGS sequence"/>
</dbReference>
<name>A0ABW0ZGR1_9ACTN</name>
<dbReference type="SUPFAM" id="SSF52402">
    <property type="entry name" value="Adenine nucleotide alpha hydrolases-like"/>
    <property type="match status" value="1"/>
</dbReference>
<sequence>MTAPATASARSFRGTHTDGRSPEELREIVSHWGAELELAPAEVIIEWAAATFGDRFCVTSSMGDAVLAHLAAKVVPGIDVVFLDTGYHFVETIGTRDAVAATLDVNLITITPIQSVAEQDAEHGKDLYKRDPDLCCALRKVKPLAESLSGYDAWATGLRRAETHNRVIAPVIGWDAKKQKVKVSPMARWSDEQVDRYIAENGVLVNPLVYDGYPSIGCAPCTRRVAPGEDPRSGRWAGTGKTECGIH</sequence>
<comment type="cofactor">
    <cofactor evidence="4">
        <name>[4Fe-4S] cluster</name>
        <dbReference type="ChEBI" id="CHEBI:49883"/>
    </cofactor>
    <text evidence="4">Binds 1 [4Fe-4S] cluster per subunit.</text>
</comment>
<dbReference type="EC" id="1.8.4.10" evidence="4"/>
<keyword evidence="2 4" id="KW-0560">Oxidoreductase</keyword>
<comment type="caution">
    <text evidence="7">The sequence shown here is derived from an EMBL/GenBank/DDBJ whole genome shotgun (WGS) entry which is preliminary data.</text>
</comment>
<dbReference type="InterPro" id="IPR004511">
    <property type="entry name" value="PAPS/APS_Rdtase"/>
</dbReference>
<comment type="pathway">
    <text evidence="3 4">Sulfur metabolism; hydrogen sulfide biosynthesis; sulfite from sulfate.</text>
</comment>
<evidence type="ECO:0000259" key="6">
    <source>
        <dbReference type="Pfam" id="PF01507"/>
    </source>
</evidence>
<proteinExistence type="inferred from homology"/>
<feature type="binding site" evidence="4">
    <location>
        <position position="135"/>
    </location>
    <ligand>
        <name>[4Fe-4S] cluster</name>
        <dbReference type="ChEBI" id="CHEBI:49883"/>
    </ligand>
</feature>
<dbReference type="EMBL" id="JBHSNS010000007">
    <property type="protein sequence ID" value="MFC5730190.1"/>
    <property type="molecule type" value="Genomic_DNA"/>
</dbReference>
<dbReference type="HAMAP" id="MF_00063">
    <property type="entry name" value="CysH"/>
    <property type="match status" value="1"/>
</dbReference>
<comment type="function">
    <text evidence="4">Catalyzes the formation of sulfite from adenosine 5'-phosphosulfate (APS) using thioredoxin as an electron donor.</text>
</comment>
<dbReference type="InterPro" id="IPR002500">
    <property type="entry name" value="PAPS_reduct_dom"/>
</dbReference>
<gene>
    <name evidence="4" type="primary">cysH</name>
    <name evidence="7" type="ORF">ACFPQB_14805</name>
</gene>
<dbReference type="InterPro" id="IPR014729">
    <property type="entry name" value="Rossmann-like_a/b/a_fold"/>
</dbReference>
<reference evidence="8" key="1">
    <citation type="journal article" date="2019" name="Int. J. Syst. Evol. Microbiol.">
        <title>The Global Catalogue of Microorganisms (GCM) 10K type strain sequencing project: providing services to taxonomists for standard genome sequencing and annotation.</title>
        <authorList>
            <consortium name="The Broad Institute Genomics Platform"/>
            <consortium name="The Broad Institute Genome Sequencing Center for Infectious Disease"/>
            <person name="Wu L."/>
            <person name="Ma J."/>
        </authorList>
    </citation>
    <scope>NUCLEOTIDE SEQUENCE [LARGE SCALE GENOMIC DNA]</scope>
    <source>
        <strain evidence="8">YIM 94188</strain>
    </source>
</reference>
<keyword evidence="8" id="KW-1185">Reference proteome</keyword>